<organism evidence="1 2">
    <name type="scientific">Lagenidium giganteum</name>
    <dbReference type="NCBI Taxonomy" id="4803"/>
    <lineage>
        <taxon>Eukaryota</taxon>
        <taxon>Sar</taxon>
        <taxon>Stramenopiles</taxon>
        <taxon>Oomycota</taxon>
        <taxon>Peronosporomycetes</taxon>
        <taxon>Pythiales</taxon>
        <taxon>Pythiaceae</taxon>
    </lineage>
</organism>
<accession>A0AAV2ZLS0</accession>
<dbReference type="SUPFAM" id="SSF53474">
    <property type="entry name" value="alpha/beta-Hydrolases"/>
    <property type="match status" value="1"/>
</dbReference>
<evidence type="ECO:0000313" key="1">
    <source>
        <dbReference type="EMBL" id="DBA05417.1"/>
    </source>
</evidence>
<proteinExistence type="predicted"/>
<sequence length="85" mass="9377">MHAAEPDCENESTTEVDEVRVIMIMGLLNSKEVWIANIDSLLHLWKQAGNKAKLKVLSVDNRGIGGSDAPLGRYSTQTLAQDILR</sequence>
<name>A0AAV2ZLS0_9STRA</name>
<keyword evidence="2" id="KW-1185">Reference proteome</keyword>
<evidence type="ECO:0000313" key="2">
    <source>
        <dbReference type="Proteomes" id="UP001146120"/>
    </source>
</evidence>
<dbReference type="EMBL" id="DAKRPA010000001">
    <property type="protein sequence ID" value="DBA05417.1"/>
    <property type="molecule type" value="Genomic_DNA"/>
</dbReference>
<dbReference type="AlphaFoldDB" id="A0AAV2ZLS0"/>
<gene>
    <name evidence="1" type="ORF">N0F65_007579</name>
</gene>
<protein>
    <recommendedName>
        <fullName evidence="3">AB hydrolase-1 domain-containing protein</fullName>
    </recommendedName>
</protein>
<reference evidence="1" key="1">
    <citation type="submission" date="2022-11" db="EMBL/GenBank/DDBJ databases">
        <authorList>
            <person name="Morgan W.R."/>
            <person name="Tartar A."/>
        </authorList>
    </citation>
    <scope>NUCLEOTIDE SEQUENCE</scope>
    <source>
        <strain evidence="1">ARSEF 373</strain>
    </source>
</reference>
<reference evidence="1" key="2">
    <citation type="journal article" date="2023" name="Microbiol Resour">
        <title>Decontamination and Annotation of the Draft Genome Sequence of the Oomycete Lagenidium giganteum ARSEF 373.</title>
        <authorList>
            <person name="Morgan W.R."/>
            <person name="Tartar A."/>
        </authorList>
    </citation>
    <scope>NUCLEOTIDE SEQUENCE</scope>
    <source>
        <strain evidence="1">ARSEF 373</strain>
    </source>
</reference>
<comment type="caution">
    <text evidence="1">The sequence shown here is derived from an EMBL/GenBank/DDBJ whole genome shotgun (WGS) entry which is preliminary data.</text>
</comment>
<evidence type="ECO:0008006" key="3">
    <source>
        <dbReference type="Google" id="ProtNLM"/>
    </source>
</evidence>
<dbReference type="Gene3D" id="3.40.50.1820">
    <property type="entry name" value="alpha/beta hydrolase"/>
    <property type="match status" value="1"/>
</dbReference>
<dbReference type="InterPro" id="IPR029058">
    <property type="entry name" value="AB_hydrolase_fold"/>
</dbReference>
<dbReference type="Proteomes" id="UP001146120">
    <property type="component" value="Unassembled WGS sequence"/>
</dbReference>